<evidence type="ECO:0000256" key="7">
    <source>
        <dbReference type="ARBA" id="ARBA00022801"/>
    </source>
</evidence>
<dbReference type="GO" id="GO:0043137">
    <property type="term" value="P:DNA replication, removal of RNA primer"/>
    <property type="evidence" value="ECO:0007669"/>
    <property type="project" value="TreeGrafter"/>
</dbReference>
<sequence length="273" mass="30425">MPGVVSSDIPDGFTTRTGNDGTSDNPLLRLGHQALPKGQRPMGPPGVQRPSSRSLIASMTRSDSPRRFVPPTEQTRPSDLFHERKDFSINRFPRYFHKDDDRTMLVYIDGACLDQGDLSTAHRRRGGCAFVYCDSKPGQKLALEGTVGGSEQTSNRAELRAVLFFLQLRMWEAGGADRIVIATDSEYVVEGACGRIDTWIARDWRTANGSPVANRDLWEALRNELRIADEAQLSILFWRIPREWNARCDALAKEAANDTDRDAELGVVSGLMM</sequence>
<dbReference type="InterPro" id="IPR036397">
    <property type="entry name" value="RNaseH_sf"/>
</dbReference>
<evidence type="ECO:0000256" key="4">
    <source>
        <dbReference type="ARBA" id="ARBA00022722"/>
    </source>
</evidence>
<feature type="region of interest" description="Disordered" evidence="8">
    <location>
        <begin position="1"/>
        <end position="53"/>
    </location>
</feature>
<feature type="region of interest" description="Disordered" evidence="8">
    <location>
        <begin position="59"/>
        <end position="78"/>
    </location>
</feature>
<organism evidence="10 11">
    <name type="scientific">Exidia glandulosa HHB12029</name>
    <dbReference type="NCBI Taxonomy" id="1314781"/>
    <lineage>
        <taxon>Eukaryota</taxon>
        <taxon>Fungi</taxon>
        <taxon>Dikarya</taxon>
        <taxon>Basidiomycota</taxon>
        <taxon>Agaricomycotina</taxon>
        <taxon>Agaricomycetes</taxon>
        <taxon>Auriculariales</taxon>
        <taxon>Exidiaceae</taxon>
        <taxon>Exidia</taxon>
    </lineage>
</organism>
<dbReference type="PANTHER" id="PTHR10642:SF26">
    <property type="entry name" value="RIBONUCLEASE H1"/>
    <property type="match status" value="1"/>
</dbReference>
<evidence type="ECO:0000256" key="1">
    <source>
        <dbReference type="ARBA" id="ARBA00000077"/>
    </source>
</evidence>
<dbReference type="STRING" id="1314781.A0A165JRV7"/>
<evidence type="ECO:0000256" key="5">
    <source>
        <dbReference type="ARBA" id="ARBA00022723"/>
    </source>
</evidence>
<gene>
    <name evidence="10" type="ORF">EXIGLDRAFT_644420</name>
</gene>
<keyword evidence="6" id="KW-0255">Endonuclease</keyword>
<evidence type="ECO:0000256" key="2">
    <source>
        <dbReference type="ARBA" id="ARBA00005300"/>
    </source>
</evidence>
<dbReference type="InterPro" id="IPR012337">
    <property type="entry name" value="RNaseH-like_sf"/>
</dbReference>
<dbReference type="PROSITE" id="PS50879">
    <property type="entry name" value="RNASE_H_1"/>
    <property type="match status" value="1"/>
</dbReference>
<comment type="similarity">
    <text evidence="2">Belongs to the RNase H family.</text>
</comment>
<dbReference type="PANTHER" id="PTHR10642">
    <property type="entry name" value="RIBONUCLEASE H1"/>
    <property type="match status" value="1"/>
</dbReference>
<dbReference type="GO" id="GO:0004523">
    <property type="term" value="F:RNA-DNA hybrid ribonuclease activity"/>
    <property type="evidence" value="ECO:0007669"/>
    <property type="project" value="UniProtKB-EC"/>
</dbReference>
<comment type="catalytic activity">
    <reaction evidence="1">
        <text>Endonucleolytic cleavage to 5'-phosphomonoester.</text>
        <dbReference type="EC" id="3.1.26.4"/>
    </reaction>
</comment>
<dbReference type="AlphaFoldDB" id="A0A165JRV7"/>
<dbReference type="InterPro" id="IPR002156">
    <property type="entry name" value="RNaseH_domain"/>
</dbReference>
<dbReference type="InParanoid" id="A0A165JRV7"/>
<evidence type="ECO:0000256" key="3">
    <source>
        <dbReference type="ARBA" id="ARBA00012180"/>
    </source>
</evidence>
<keyword evidence="7" id="KW-0378">Hydrolase</keyword>
<dbReference type="CDD" id="cd13934">
    <property type="entry name" value="RNase_H_Dikarya_like"/>
    <property type="match status" value="1"/>
</dbReference>
<dbReference type="InterPro" id="IPR050092">
    <property type="entry name" value="RNase_H"/>
</dbReference>
<accession>A0A165JRV7</accession>
<dbReference type="Proteomes" id="UP000077266">
    <property type="component" value="Unassembled WGS sequence"/>
</dbReference>
<name>A0A165JRV7_EXIGL</name>
<feature type="compositionally biased region" description="Polar residues" evidence="8">
    <location>
        <begin position="14"/>
        <end position="25"/>
    </location>
</feature>
<feature type="domain" description="RNase H type-1" evidence="9">
    <location>
        <begin position="100"/>
        <end position="257"/>
    </location>
</feature>
<dbReference type="SUPFAM" id="SSF53098">
    <property type="entry name" value="Ribonuclease H-like"/>
    <property type="match status" value="1"/>
</dbReference>
<dbReference type="GO" id="GO:0046872">
    <property type="term" value="F:metal ion binding"/>
    <property type="evidence" value="ECO:0007669"/>
    <property type="project" value="UniProtKB-KW"/>
</dbReference>
<evidence type="ECO:0000259" key="9">
    <source>
        <dbReference type="PROSITE" id="PS50879"/>
    </source>
</evidence>
<protein>
    <recommendedName>
        <fullName evidence="3">ribonuclease H</fullName>
        <ecNumber evidence="3">3.1.26.4</ecNumber>
    </recommendedName>
</protein>
<proteinExistence type="inferred from homology"/>
<evidence type="ECO:0000313" key="10">
    <source>
        <dbReference type="EMBL" id="KZV95245.1"/>
    </source>
</evidence>
<keyword evidence="11" id="KW-1185">Reference proteome</keyword>
<reference evidence="10 11" key="1">
    <citation type="journal article" date="2016" name="Mol. Biol. Evol.">
        <title>Comparative Genomics of Early-Diverging Mushroom-Forming Fungi Provides Insights into the Origins of Lignocellulose Decay Capabilities.</title>
        <authorList>
            <person name="Nagy L.G."/>
            <person name="Riley R."/>
            <person name="Tritt A."/>
            <person name="Adam C."/>
            <person name="Daum C."/>
            <person name="Floudas D."/>
            <person name="Sun H."/>
            <person name="Yadav J.S."/>
            <person name="Pangilinan J."/>
            <person name="Larsson K.H."/>
            <person name="Matsuura K."/>
            <person name="Barry K."/>
            <person name="Labutti K."/>
            <person name="Kuo R."/>
            <person name="Ohm R.A."/>
            <person name="Bhattacharya S.S."/>
            <person name="Shirouzu T."/>
            <person name="Yoshinaga Y."/>
            <person name="Martin F.M."/>
            <person name="Grigoriev I.V."/>
            <person name="Hibbett D.S."/>
        </authorList>
    </citation>
    <scope>NUCLEOTIDE SEQUENCE [LARGE SCALE GENOMIC DNA]</scope>
    <source>
        <strain evidence="10 11">HHB12029</strain>
    </source>
</reference>
<dbReference type="GO" id="GO:0003676">
    <property type="term" value="F:nucleic acid binding"/>
    <property type="evidence" value="ECO:0007669"/>
    <property type="project" value="InterPro"/>
</dbReference>
<dbReference type="Gene3D" id="3.30.420.10">
    <property type="entry name" value="Ribonuclease H-like superfamily/Ribonuclease H"/>
    <property type="match status" value="1"/>
</dbReference>
<dbReference type="EMBL" id="KV425960">
    <property type="protein sequence ID" value="KZV95245.1"/>
    <property type="molecule type" value="Genomic_DNA"/>
</dbReference>
<dbReference type="Pfam" id="PF00075">
    <property type="entry name" value="RNase_H"/>
    <property type="match status" value="1"/>
</dbReference>
<keyword evidence="4" id="KW-0540">Nuclease</keyword>
<dbReference type="OrthoDB" id="407198at2759"/>
<evidence type="ECO:0000313" key="11">
    <source>
        <dbReference type="Proteomes" id="UP000077266"/>
    </source>
</evidence>
<evidence type="ECO:0000256" key="6">
    <source>
        <dbReference type="ARBA" id="ARBA00022759"/>
    </source>
</evidence>
<dbReference type="EC" id="3.1.26.4" evidence="3"/>
<keyword evidence="5" id="KW-0479">Metal-binding</keyword>
<evidence type="ECO:0000256" key="8">
    <source>
        <dbReference type="SAM" id="MobiDB-lite"/>
    </source>
</evidence>